<reference evidence="9" key="1">
    <citation type="journal article" date="2016" name="Nat. Genet.">
        <title>A high-quality carrot genome assembly provides new insights into carotenoid accumulation and asterid genome evolution.</title>
        <authorList>
            <person name="Iorizzo M."/>
            <person name="Ellison S."/>
            <person name="Senalik D."/>
            <person name="Zeng P."/>
            <person name="Satapoomin P."/>
            <person name="Huang J."/>
            <person name="Bowman M."/>
            <person name="Iovene M."/>
            <person name="Sanseverino W."/>
            <person name="Cavagnaro P."/>
            <person name="Yildiz M."/>
            <person name="Macko-Podgorni A."/>
            <person name="Moranska E."/>
            <person name="Grzebelus E."/>
            <person name="Grzebelus D."/>
            <person name="Ashrafi H."/>
            <person name="Zheng Z."/>
            <person name="Cheng S."/>
            <person name="Spooner D."/>
            <person name="Van Deynze A."/>
            <person name="Simon P."/>
        </authorList>
    </citation>
    <scope>NUCLEOTIDE SEQUENCE [LARGE SCALE GENOMIC DNA]</scope>
    <source>
        <tissue evidence="9">Leaf</tissue>
    </source>
</reference>
<gene>
    <name evidence="9" type="ORF">DCAR_010779</name>
</gene>
<dbReference type="EMBL" id="LNRQ01000003">
    <property type="protein sequence ID" value="KZN02025.1"/>
    <property type="molecule type" value="Genomic_DNA"/>
</dbReference>
<evidence type="ECO:0000256" key="7">
    <source>
        <dbReference type="RuleBase" id="RU367102"/>
    </source>
</evidence>
<evidence type="ECO:0000256" key="1">
    <source>
        <dbReference type="ARBA" id="ARBA00004613"/>
    </source>
</evidence>
<evidence type="ECO:0000256" key="3">
    <source>
        <dbReference type="ARBA" id="ARBA00022473"/>
    </source>
</evidence>
<dbReference type="STRING" id="79200.A0A161WTK6"/>
<dbReference type="GO" id="GO:0010052">
    <property type="term" value="P:guard cell differentiation"/>
    <property type="evidence" value="ECO:0007669"/>
    <property type="project" value="UniProtKB-UniRule"/>
</dbReference>
<keyword evidence="4 7" id="KW-0964">Secreted</keyword>
<protein>
    <recommendedName>
        <fullName evidence="7">Epidermal patterning factor-like protein</fullName>
    </recommendedName>
</protein>
<evidence type="ECO:0000256" key="2">
    <source>
        <dbReference type="ARBA" id="ARBA00008127"/>
    </source>
</evidence>
<comment type="function">
    <text evidence="7">Controls stomatal patterning.</text>
</comment>
<dbReference type="OrthoDB" id="614712at2759"/>
<comment type="caution">
    <text evidence="9">The sequence shown here is derived from an EMBL/GenBank/DDBJ whole genome shotgun (WGS) entry which is preliminary data.</text>
</comment>
<evidence type="ECO:0000256" key="6">
    <source>
        <dbReference type="ARBA" id="ARBA00023157"/>
    </source>
</evidence>
<dbReference type="GO" id="GO:0005576">
    <property type="term" value="C:extracellular region"/>
    <property type="evidence" value="ECO:0007669"/>
    <property type="project" value="UniProtKB-SubCell"/>
</dbReference>
<feature type="transmembrane region" description="Helical" evidence="8">
    <location>
        <begin position="20"/>
        <end position="44"/>
    </location>
</feature>
<proteinExistence type="inferred from homology"/>
<evidence type="ECO:0000256" key="4">
    <source>
        <dbReference type="ARBA" id="ARBA00022525"/>
    </source>
</evidence>
<evidence type="ECO:0000256" key="8">
    <source>
        <dbReference type="SAM" id="Phobius"/>
    </source>
</evidence>
<keyword evidence="6" id="KW-1015">Disulfide bond</keyword>
<dbReference type="Gramene" id="KZN02025">
    <property type="protein sequence ID" value="KZN02025"/>
    <property type="gene ID" value="DCAR_010779"/>
</dbReference>
<dbReference type="AlphaFoldDB" id="A0A161WTK6"/>
<keyword evidence="8" id="KW-1133">Transmembrane helix</keyword>
<keyword evidence="5" id="KW-0732">Signal</keyword>
<name>A0A161WTK6_DAUCS</name>
<evidence type="ECO:0000256" key="5">
    <source>
        <dbReference type="ARBA" id="ARBA00022729"/>
    </source>
</evidence>
<dbReference type="InterPro" id="IPR039455">
    <property type="entry name" value="EPFL"/>
</dbReference>
<feature type="transmembrane region" description="Helical" evidence="8">
    <location>
        <begin position="92"/>
        <end position="110"/>
    </location>
</feature>
<sequence>MSFIQSSNNKLFRFNKPSHFSIPILFFIFFLSLSFHPLAIYLLIHLQLLMIHIPHIHLSIFFQLYCLNMICIHSKHSCHHKTPHHDRPPHSVIITLLLLLVISTKFIAAATTGRRILQKPVSPSQEEKLSLRGKIGSKPPQCENRCATCGHCEAIQIPTPHTKRSKNDNSTGRVYKITYSRSDIDNSNYKPMSWKCKCGNIILNP</sequence>
<organism evidence="9">
    <name type="scientific">Daucus carota subsp. sativus</name>
    <name type="common">Carrot</name>
    <dbReference type="NCBI Taxonomy" id="79200"/>
    <lineage>
        <taxon>Eukaryota</taxon>
        <taxon>Viridiplantae</taxon>
        <taxon>Streptophyta</taxon>
        <taxon>Embryophyta</taxon>
        <taxon>Tracheophyta</taxon>
        <taxon>Spermatophyta</taxon>
        <taxon>Magnoliopsida</taxon>
        <taxon>eudicotyledons</taxon>
        <taxon>Gunneridae</taxon>
        <taxon>Pentapetalae</taxon>
        <taxon>asterids</taxon>
        <taxon>campanulids</taxon>
        <taxon>Apiales</taxon>
        <taxon>Apiaceae</taxon>
        <taxon>Apioideae</taxon>
        <taxon>Scandiceae</taxon>
        <taxon>Daucinae</taxon>
        <taxon>Daucus</taxon>
        <taxon>Daucus sect. Daucus</taxon>
    </lineage>
</organism>
<accession>A0A161WTK6</accession>
<evidence type="ECO:0000313" key="9">
    <source>
        <dbReference type="EMBL" id="KZN02025.1"/>
    </source>
</evidence>
<dbReference type="PANTHER" id="PTHR33109">
    <property type="entry name" value="EPIDERMAL PATTERNING FACTOR-LIKE PROTEIN 4"/>
    <property type="match status" value="1"/>
</dbReference>
<comment type="subcellular location">
    <subcellularLocation>
        <location evidence="1 7">Secreted</location>
    </subcellularLocation>
</comment>
<comment type="similarity">
    <text evidence="2 7">Belongs to the plant cysteine rich small secretory peptide family. Epidermal patterning factor subfamily.</text>
</comment>
<feature type="transmembrane region" description="Helical" evidence="8">
    <location>
        <begin position="50"/>
        <end position="71"/>
    </location>
</feature>
<keyword evidence="3 7" id="KW-0217">Developmental protein</keyword>
<keyword evidence="8" id="KW-0472">Membrane</keyword>
<dbReference type="PANTHER" id="PTHR33109:SF7">
    <property type="entry name" value="EPIDERMAL PATTERNING FACTOR-LIKE PROTEIN 2"/>
    <property type="match status" value="1"/>
</dbReference>
<keyword evidence="8" id="KW-0812">Transmembrane</keyword>
<dbReference type="Pfam" id="PF17181">
    <property type="entry name" value="EPF"/>
    <property type="match status" value="1"/>
</dbReference>